<dbReference type="AlphaFoldDB" id="A0A1Q3EHZ8"/>
<protein>
    <submittedName>
        <fullName evidence="3">Alpha beta hydrolase fold protein</fullName>
    </submittedName>
</protein>
<organism evidence="3 4">
    <name type="scientific">Lentinula edodes</name>
    <name type="common">Shiitake mushroom</name>
    <name type="synonym">Lentinus edodes</name>
    <dbReference type="NCBI Taxonomy" id="5353"/>
    <lineage>
        <taxon>Eukaryota</taxon>
        <taxon>Fungi</taxon>
        <taxon>Dikarya</taxon>
        <taxon>Basidiomycota</taxon>
        <taxon>Agaricomycotina</taxon>
        <taxon>Agaricomycetes</taxon>
        <taxon>Agaricomycetidae</taxon>
        <taxon>Agaricales</taxon>
        <taxon>Marasmiineae</taxon>
        <taxon>Omphalotaceae</taxon>
        <taxon>Lentinula</taxon>
    </lineage>
</organism>
<keyword evidence="4" id="KW-1185">Reference proteome</keyword>
<keyword evidence="3" id="KW-0378">Hydrolase</keyword>
<evidence type="ECO:0000313" key="4">
    <source>
        <dbReference type="Proteomes" id="UP000188533"/>
    </source>
</evidence>
<dbReference type="PANTHER" id="PTHR43433:SF5">
    <property type="entry name" value="AB HYDROLASE-1 DOMAIN-CONTAINING PROTEIN"/>
    <property type="match status" value="1"/>
</dbReference>
<dbReference type="InterPro" id="IPR000639">
    <property type="entry name" value="Epox_hydrolase-like"/>
</dbReference>
<dbReference type="InterPro" id="IPR029058">
    <property type="entry name" value="AB_hydrolase_fold"/>
</dbReference>
<feature type="compositionally biased region" description="Acidic residues" evidence="1">
    <location>
        <begin position="328"/>
        <end position="341"/>
    </location>
</feature>
<dbReference type="GO" id="GO:0016787">
    <property type="term" value="F:hydrolase activity"/>
    <property type="evidence" value="ECO:0007669"/>
    <property type="project" value="UniProtKB-KW"/>
</dbReference>
<dbReference type="PRINTS" id="PR00412">
    <property type="entry name" value="EPOXHYDRLASE"/>
</dbReference>
<sequence length="348" mass="39098">MPFIHVKTSSGNIKFHYIISTPDSDVADKIDPDIPVLLFFHSLAFPHVFHSQFGDPLLRKFNLVVFDMRSHGETEGDDLPDGYGVEEAAEDALAFMDALRLPPCHFVAMDYGSPVALQIAISYPDRVLSLFFISQTCLEEPPEVREGHQQVYDCWIAAFPGPDKFDNERMMEGGYGFAQFMFSNNMTKMADALFKISFELSQKHWGYQGLKNYRIATLDFLYNRKSQPRSALSRIRCPVKLVYGTDDVAYPQEYNEKFFRELEDAGVDVSLLVVPGAPHFVSVAHANQVDPVLHDFVMQNDPRKPRPVSNSGLKSPWEGTLLSAGLDDGTDSSVDSDDDDFVVSYPSS</sequence>
<dbReference type="PANTHER" id="PTHR43433">
    <property type="entry name" value="HYDROLASE, ALPHA/BETA FOLD FAMILY PROTEIN"/>
    <property type="match status" value="1"/>
</dbReference>
<evidence type="ECO:0000313" key="3">
    <source>
        <dbReference type="EMBL" id="GAW06843.1"/>
    </source>
</evidence>
<dbReference type="Pfam" id="PF00561">
    <property type="entry name" value="Abhydrolase_1"/>
    <property type="match status" value="1"/>
</dbReference>
<comment type="caution">
    <text evidence="3">The sequence shown here is derived from an EMBL/GenBank/DDBJ whole genome shotgun (WGS) entry which is preliminary data.</text>
</comment>
<dbReference type="InterPro" id="IPR050471">
    <property type="entry name" value="AB_hydrolase"/>
</dbReference>
<gene>
    <name evidence="3" type="ORF">LENED_008793</name>
</gene>
<evidence type="ECO:0000259" key="2">
    <source>
        <dbReference type="Pfam" id="PF00561"/>
    </source>
</evidence>
<feature type="region of interest" description="Disordered" evidence="1">
    <location>
        <begin position="301"/>
        <end position="348"/>
    </location>
</feature>
<name>A0A1Q3EHZ8_LENED</name>
<dbReference type="EMBL" id="BDGU01000355">
    <property type="protein sequence ID" value="GAW06843.1"/>
    <property type="molecule type" value="Genomic_DNA"/>
</dbReference>
<dbReference type="SUPFAM" id="SSF53474">
    <property type="entry name" value="alpha/beta-Hydrolases"/>
    <property type="match status" value="1"/>
</dbReference>
<proteinExistence type="predicted"/>
<feature type="domain" description="AB hydrolase-1" evidence="2">
    <location>
        <begin position="35"/>
        <end position="281"/>
    </location>
</feature>
<dbReference type="Proteomes" id="UP000188533">
    <property type="component" value="Unassembled WGS sequence"/>
</dbReference>
<dbReference type="InterPro" id="IPR000073">
    <property type="entry name" value="AB_hydrolase_1"/>
</dbReference>
<accession>A0A1Q3EHZ8</accession>
<dbReference type="Gene3D" id="3.40.50.1820">
    <property type="entry name" value="alpha/beta hydrolase"/>
    <property type="match status" value="1"/>
</dbReference>
<reference evidence="3 4" key="1">
    <citation type="submission" date="2016-08" db="EMBL/GenBank/DDBJ databases">
        <authorList>
            <consortium name="Lentinula edodes genome sequencing consortium"/>
            <person name="Sakamoto Y."/>
            <person name="Nakade K."/>
            <person name="Sato S."/>
            <person name="Yoshida Y."/>
            <person name="Miyazaki K."/>
            <person name="Natsume S."/>
            <person name="Konno N."/>
        </authorList>
    </citation>
    <scope>NUCLEOTIDE SEQUENCE [LARGE SCALE GENOMIC DNA]</scope>
    <source>
        <strain evidence="3 4">NBRC 111202</strain>
    </source>
</reference>
<evidence type="ECO:0000256" key="1">
    <source>
        <dbReference type="SAM" id="MobiDB-lite"/>
    </source>
</evidence>
<reference evidence="3 4" key="2">
    <citation type="submission" date="2017-02" db="EMBL/GenBank/DDBJ databases">
        <title>A genome survey and senescence transcriptome analysis in Lentinula edodes.</title>
        <authorList>
            <person name="Sakamoto Y."/>
            <person name="Nakade K."/>
            <person name="Sato S."/>
            <person name="Yoshida Y."/>
            <person name="Miyazaki K."/>
            <person name="Natsume S."/>
            <person name="Konno N."/>
        </authorList>
    </citation>
    <scope>NUCLEOTIDE SEQUENCE [LARGE SCALE GENOMIC DNA]</scope>
    <source>
        <strain evidence="3 4">NBRC 111202</strain>
    </source>
</reference>
<dbReference type="STRING" id="5353.A0A1Q3EHZ8"/>